<name>A0A813KCP9_POLGL</name>
<organism evidence="4 5">
    <name type="scientific">Polarella glacialis</name>
    <name type="common">Dinoflagellate</name>
    <dbReference type="NCBI Taxonomy" id="89957"/>
    <lineage>
        <taxon>Eukaryota</taxon>
        <taxon>Sar</taxon>
        <taxon>Alveolata</taxon>
        <taxon>Dinophyceae</taxon>
        <taxon>Suessiales</taxon>
        <taxon>Suessiaceae</taxon>
        <taxon>Polarella</taxon>
    </lineage>
</organism>
<dbReference type="InterPro" id="IPR011333">
    <property type="entry name" value="SKP1/BTB/POZ_sf"/>
</dbReference>
<evidence type="ECO:0000259" key="3">
    <source>
        <dbReference type="PROSITE" id="PS50097"/>
    </source>
</evidence>
<feature type="non-terminal residue" evidence="4">
    <location>
        <position position="1"/>
    </location>
</feature>
<dbReference type="PROSITE" id="PS50097">
    <property type="entry name" value="BTB"/>
    <property type="match status" value="1"/>
</dbReference>
<sequence length="1094" mass="116735">DVVVVAAGERLPAHRIVLAAASSPLRSFFRSQCQRGVKGDDFEAQEPLELRLTGISRPESLRLVLDVAYACRSQHAEAELPRGVAQDVIRLATALRLPVDDDVDKAQASVRLVRNLADLRSKGRFCDLVLATGNGKRLGAHRGFAQGLETAELQLKAEIVGRRAFQVLMILSQGGGAGPGPVGVTLALLASSATWWRNPPEAMSDTSDASELAPEAVDPIEPDRFGLRWQGASRGSPGNASAWLLTLPAAGRIILLTSEGVIEAGGKVHLCKFSPCTRAHLSADAGNYRSPLVHATAFARCPESDPASQLDLGAVWTECRTVDPTPALLDASIETDLPPAADVVEVAAPASEGQGSGTVVVTEVPNGRRRHTVKSPEVETEFSMNAGEALEQEKPPTPRMSWFMDNAFDTTAAQAWYSNVAEKLKWTSQVPQGGHDAQIVRQLSAPKVAVSVLALACLVAYSSMFPGPVPGGVLGSSSYYAAKTAIFVASWMWHIGATFVGPLVSSVLVGSVGAWCVMSSGIVTAISVGSAVIVTAVSRRPRCEMQLAQWCASVSSESLPLLRIDAEHFVPPQGCSPVVDGCVGVCRLHHKVYKQSRWNSKCVFPETCLEVGRPVKEYRLPGSPTVGMICMTHVVSALRTEDTLPEWVSRVRASVKDATSLQAACDGADGRPGLEGIVADLADEWNMRLAAAWERVASQCPHQWVHQLAARFGDTPVPRSDAPAPPPLLRSEAPVWSPFSGPEKHSGLGFGGVAGGSEGEWQPPPTSRDLTSRSMFHGNLVPQDDTPRHPRLAGMMGLIGSGTVPLGPQDHSWKPVPQAGSMPPTQQAWDPYRDPHGLASLGGGSVYHLPPVARRGLSSNPMMSGTPVMTGALASFGIHPGGLAPHEPSLWPQGQMGSSQPPPWAPGFAQNSHDPMHGLASAIGSLQQVLSKGNEDVVRQLERSNRTDATRGGDRYTLSGITREDDLLKFALGGCDTQPIALCPGETGTHWIRSVRTAVLERRSDLIKIDCPVKIDFYVALAVALCSWGIPEDGESPKVYLDAKDFPALGADELQRWRAPPVSDSVLRASGRDPLTIETWAECCGRLAFFFGLV</sequence>
<dbReference type="Gene3D" id="3.30.710.10">
    <property type="entry name" value="Potassium Channel Kv1.1, Chain A"/>
    <property type="match status" value="1"/>
</dbReference>
<gene>
    <name evidence="4" type="ORF">PGLA2088_LOCUS29900</name>
</gene>
<feature type="region of interest" description="Disordered" evidence="1">
    <location>
        <begin position="752"/>
        <end position="771"/>
    </location>
</feature>
<accession>A0A813KCP9</accession>
<dbReference type="EMBL" id="CAJNNW010028540">
    <property type="protein sequence ID" value="CAE8696604.1"/>
    <property type="molecule type" value="Genomic_DNA"/>
</dbReference>
<feature type="domain" description="BTB" evidence="3">
    <location>
        <begin position="1"/>
        <end position="77"/>
    </location>
</feature>
<dbReference type="SUPFAM" id="SSF54695">
    <property type="entry name" value="POZ domain"/>
    <property type="match status" value="1"/>
</dbReference>
<keyword evidence="2" id="KW-0472">Membrane</keyword>
<dbReference type="Proteomes" id="UP000626109">
    <property type="component" value="Unassembled WGS sequence"/>
</dbReference>
<feature type="transmembrane region" description="Helical" evidence="2">
    <location>
        <begin position="479"/>
        <end position="500"/>
    </location>
</feature>
<dbReference type="CDD" id="cd18186">
    <property type="entry name" value="BTB_POZ_ZBTB_KLHL-like"/>
    <property type="match status" value="1"/>
</dbReference>
<feature type="transmembrane region" description="Helical" evidence="2">
    <location>
        <begin position="448"/>
        <end position="467"/>
    </location>
</feature>
<dbReference type="Pfam" id="PF00651">
    <property type="entry name" value="BTB"/>
    <property type="match status" value="1"/>
</dbReference>
<feature type="transmembrane region" description="Helical" evidence="2">
    <location>
        <begin position="512"/>
        <end position="537"/>
    </location>
</feature>
<evidence type="ECO:0000313" key="4">
    <source>
        <dbReference type="EMBL" id="CAE8696604.1"/>
    </source>
</evidence>
<comment type="caution">
    <text evidence="4">The sequence shown here is derived from an EMBL/GenBank/DDBJ whole genome shotgun (WGS) entry which is preliminary data.</text>
</comment>
<dbReference type="AlphaFoldDB" id="A0A813KCP9"/>
<evidence type="ECO:0000256" key="1">
    <source>
        <dbReference type="SAM" id="MobiDB-lite"/>
    </source>
</evidence>
<keyword evidence="2" id="KW-1133">Transmembrane helix</keyword>
<dbReference type="InterPro" id="IPR000210">
    <property type="entry name" value="BTB/POZ_dom"/>
</dbReference>
<evidence type="ECO:0000256" key="2">
    <source>
        <dbReference type="SAM" id="Phobius"/>
    </source>
</evidence>
<keyword evidence="2" id="KW-0812">Transmembrane</keyword>
<reference evidence="4" key="1">
    <citation type="submission" date="2021-02" db="EMBL/GenBank/DDBJ databases">
        <authorList>
            <person name="Dougan E. K."/>
            <person name="Rhodes N."/>
            <person name="Thang M."/>
            <person name="Chan C."/>
        </authorList>
    </citation>
    <scope>NUCLEOTIDE SEQUENCE</scope>
</reference>
<protein>
    <recommendedName>
        <fullName evidence="3">BTB domain-containing protein</fullName>
    </recommendedName>
</protein>
<proteinExistence type="predicted"/>
<evidence type="ECO:0000313" key="5">
    <source>
        <dbReference type="Proteomes" id="UP000626109"/>
    </source>
</evidence>